<feature type="transmembrane region" description="Helical" evidence="7">
    <location>
        <begin position="100"/>
        <end position="123"/>
    </location>
</feature>
<dbReference type="PANTHER" id="PTHR43163">
    <property type="entry name" value="DIPEPTIDE TRANSPORT SYSTEM PERMEASE PROTEIN DPPB-RELATED"/>
    <property type="match status" value="1"/>
</dbReference>
<dbReference type="PROSITE" id="PS50928">
    <property type="entry name" value="ABC_TM1"/>
    <property type="match status" value="1"/>
</dbReference>
<dbReference type="CDD" id="cd06261">
    <property type="entry name" value="TM_PBP2"/>
    <property type="match status" value="1"/>
</dbReference>
<dbReference type="Pfam" id="PF19300">
    <property type="entry name" value="BPD_transp_1_N"/>
    <property type="match status" value="1"/>
</dbReference>
<evidence type="ECO:0000313" key="9">
    <source>
        <dbReference type="EMBL" id="RIE05572.1"/>
    </source>
</evidence>
<dbReference type="InterPro" id="IPR000515">
    <property type="entry name" value="MetI-like"/>
</dbReference>
<evidence type="ECO:0000256" key="5">
    <source>
        <dbReference type="ARBA" id="ARBA00022989"/>
    </source>
</evidence>
<accession>A0A398CSP5</accession>
<evidence type="ECO:0000256" key="3">
    <source>
        <dbReference type="ARBA" id="ARBA00022475"/>
    </source>
</evidence>
<dbReference type="AlphaFoldDB" id="A0A398CSP5"/>
<comment type="caution">
    <text evidence="9">The sequence shown here is derived from an EMBL/GenBank/DDBJ whole genome shotgun (WGS) entry which is preliminary data.</text>
</comment>
<gene>
    <name evidence="9" type="ORF">SMC7_06850</name>
</gene>
<dbReference type="Pfam" id="PF00528">
    <property type="entry name" value="BPD_transp_1"/>
    <property type="match status" value="1"/>
</dbReference>
<keyword evidence="5 7" id="KW-1133">Transmembrane helix</keyword>
<sequence>MRNYIIRRLLQLVPLLLIISFFIFITLSLTGNSLRSLLTSNPRITAETITKLERIYGMDKPLLVRFVYWFKAFFTGEWGYSREYHDAVLVLIKARMPVTLALMGLSFLISVAIAIPIGIYSALKQYSLLDYAATALAFFGMAMPVFWFGLMLMLLFGVKLGWLPLGGYSSQGMDTANFLMRFLDHLKYLIMPAIVLGLQEMASWTRYTRSSMLEVLRMDYVRTARAKGLSERTVIYKHALRNALIPIITLLMLAIPGLFGGAVLTETVFSISGIGRLLYTAITTSDTFLSMGTLMVLAILVVIFNFAADLLYAIADPRIKYS</sequence>
<dbReference type="GO" id="GO:0005886">
    <property type="term" value="C:plasma membrane"/>
    <property type="evidence" value="ECO:0007669"/>
    <property type="project" value="UniProtKB-SubCell"/>
</dbReference>
<keyword evidence="10" id="KW-1185">Reference proteome</keyword>
<comment type="similarity">
    <text evidence="7">Belongs to the binding-protein-dependent transport system permease family.</text>
</comment>
<proteinExistence type="inferred from homology"/>
<organism evidence="9 10">
    <name type="scientific">Candidatus Cryosericum terrychapinii</name>
    <dbReference type="NCBI Taxonomy" id="2290919"/>
    <lineage>
        <taxon>Bacteria</taxon>
        <taxon>Pseudomonadati</taxon>
        <taxon>Caldisericota/Cryosericota group</taxon>
        <taxon>Candidatus Cryosericota</taxon>
        <taxon>Candidatus Cryosericia</taxon>
        <taxon>Candidatus Cryosericales</taxon>
        <taxon>Candidatus Cryosericaceae</taxon>
        <taxon>Candidatus Cryosericum</taxon>
    </lineage>
</organism>
<evidence type="ECO:0000256" key="1">
    <source>
        <dbReference type="ARBA" id="ARBA00004651"/>
    </source>
</evidence>
<feature type="domain" description="ABC transmembrane type-1" evidence="8">
    <location>
        <begin position="96"/>
        <end position="312"/>
    </location>
</feature>
<reference evidence="9 10" key="1">
    <citation type="submission" date="2018-09" db="EMBL/GenBank/DDBJ databases">
        <title>Discovery and Ecogenomic Context for Candidatus Cryosericales, a Global Caldiserica Order Active in Thawing Permafrost.</title>
        <authorList>
            <person name="Martinez M.A."/>
            <person name="Woodcroft B.J."/>
            <person name="Ignacio Espinoza J.C."/>
            <person name="Zayed A."/>
            <person name="Singleton C.M."/>
            <person name="Boyd J."/>
            <person name="Li Y.-F."/>
            <person name="Purvine S."/>
            <person name="Maughan H."/>
            <person name="Hodgkins S.B."/>
            <person name="Anderson D."/>
            <person name="Sederholm M."/>
            <person name="Temperton B."/>
            <person name="Saleska S.R."/>
            <person name="Tyson G.W."/>
            <person name="Rich V.I."/>
        </authorList>
    </citation>
    <scope>NUCLEOTIDE SEQUENCE [LARGE SCALE GENOMIC DNA]</scope>
    <source>
        <strain evidence="9 10">SMC7</strain>
    </source>
</reference>
<dbReference type="GO" id="GO:0055085">
    <property type="term" value="P:transmembrane transport"/>
    <property type="evidence" value="ECO:0007669"/>
    <property type="project" value="InterPro"/>
</dbReference>
<feature type="transmembrane region" description="Helical" evidence="7">
    <location>
        <begin position="178"/>
        <end position="198"/>
    </location>
</feature>
<evidence type="ECO:0000256" key="7">
    <source>
        <dbReference type="RuleBase" id="RU363032"/>
    </source>
</evidence>
<protein>
    <submittedName>
        <fullName evidence="9">ABC transporter permease</fullName>
    </submittedName>
</protein>
<dbReference type="Gene3D" id="1.10.3720.10">
    <property type="entry name" value="MetI-like"/>
    <property type="match status" value="1"/>
</dbReference>
<evidence type="ECO:0000256" key="2">
    <source>
        <dbReference type="ARBA" id="ARBA00022448"/>
    </source>
</evidence>
<keyword evidence="6 7" id="KW-0472">Membrane</keyword>
<dbReference type="InterPro" id="IPR045621">
    <property type="entry name" value="BPD_transp_1_N"/>
</dbReference>
<comment type="subcellular location">
    <subcellularLocation>
        <location evidence="1 7">Cell membrane</location>
        <topology evidence="1 7">Multi-pass membrane protein</topology>
    </subcellularLocation>
</comment>
<dbReference type="PANTHER" id="PTHR43163:SF6">
    <property type="entry name" value="DIPEPTIDE TRANSPORT SYSTEM PERMEASE PROTEIN DPPB-RELATED"/>
    <property type="match status" value="1"/>
</dbReference>
<feature type="transmembrane region" description="Helical" evidence="7">
    <location>
        <begin position="135"/>
        <end position="158"/>
    </location>
</feature>
<dbReference type="Proteomes" id="UP000266328">
    <property type="component" value="Unassembled WGS sequence"/>
</dbReference>
<feature type="transmembrane region" description="Helical" evidence="7">
    <location>
        <begin position="12"/>
        <end position="31"/>
    </location>
</feature>
<dbReference type="InterPro" id="IPR035906">
    <property type="entry name" value="MetI-like_sf"/>
</dbReference>
<name>A0A398CSP5_9BACT</name>
<feature type="transmembrane region" description="Helical" evidence="7">
    <location>
        <begin position="243"/>
        <end position="264"/>
    </location>
</feature>
<keyword evidence="4 7" id="KW-0812">Transmembrane</keyword>
<evidence type="ECO:0000313" key="10">
    <source>
        <dbReference type="Proteomes" id="UP000266328"/>
    </source>
</evidence>
<evidence type="ECO:0000259" key="8">
    <source>
        <dbReference type="PROSITE" id="PS50928"/>
    </source>
</evidence>
<keyword evidence="2 7" id="KW-0813">Transport</keyword>
<keyword evidence="3" id="KW-1003">Cell membrane</keyword>
<dbReference type="SUPFAM" id="SSF161098">
    <property type="entry name" value="MetI-like"/>
    <property type="match status" value="1"/>
</dbReference>
<evidence type="ECO:0000256" key="4">
    <source>
        <dbReference type="ARBA" id="ARBA00022692"/>
    </source>
</evidence>
<dbReference type="OrthoDB" id="9773683at2"/>
<feature type="transmembrane region" description="Helical" evidence="7">
    <location>
        <begin position="294"/>
        <end position="315"/>
    </location>
</feature>
<dbReference type="EMBL" id="QXIS01000035">
    <property type="protein sequence ID" value="RIE05572.1"/>
    <property type="molecule type" value="Genomic_DNA"/>
</dbReference>
<evidence type="ECO:0000256" key="6">
    <source>
        <dbReference type="ARBA" id="ARBA00023136"/>
    </source>
</evidence>